<reference evidence="1 2" key="1">
    <citation type="journal article" date="2016" name="Nat. Commun.">
        <title>Thousands of microbial genomes shed light on interconnected biogeochemical processes in an aquifer system.</title>
        <authorList>
            <person name="Anantharaman K."/>
            <person name="Brown C.T."/>
            <person name="Hug L.A."/>
            <person name="Sharon I."/>
            <person name="Castelle C.J."/>
            <person name="Probst A.J."/>
            <person name="Thomas B.C."/>
            <person name="Singh A."/>
            <person name="Wilkins M.J."/>
            <person name="Karaoz U."/>
            <person name="Brodie E.L."/>
            <person name="Williams K.H."/>
            <person name="Hubbard S.S."/>
            <person name="Banfield J.F."/>
        </authorList>
    </citation>
    <scope>NUCLEOTIDE SEQUENCE [LARGE SCALE GENOMIC DNA]</scope>
</reference>
<protein>
    <submittedName>
        <fullName evidence="1">Uncharacterized protein</fullName>
    </submittedName>
</protein>
<comment type="caution">
    <text evidence="1">The sequence shown here is derived from an EMBL/GenBank/DDBJ whole genome shotgun (WGS) entry which is preliminary data.</text>
</comment>
<dbReference type="Proteomes" id="UP000176511">
    <property type="component" value="Unassembled WGS sequence"/>
</dbReference>
<evidence type="ECO:0000313" key="1">
    <source>
        <dbReference type="EMBL" id="OGG61375.1"/>
    </source>
</evidence>
<dbReference type="AlphaFoldDB" id="A0A1F6DIZ6"/>
<proteinExistence type="predicted"/>
<sequence>MNTKILFTIIFTIILAGGVTVFAQLAPEEVQPTEFQNRTTRSFIYQAEGIHIAPEEIHAPFVYSISETSPSVQSAFIQITGIAYPAAGTSTSGVTISIDDETFTTERAEFFRTNATPKGRSFTLLYDASAYFAGQITAPGDYTFVWDALLQNVEYGSLAVELITTYQYEPINPLMPIWGTLDSGVFDTQTPVGAGYNALMWRGTLGGPTFDQGRVQLQLATSHCENGASNAPACDDGAPWEFRGGALCSADAWFEVDADKPLDLHATGCLPQWNDKRYYRYRVKICSVECETAGLYTPTVEEVIVNWSP</sequence>
<name>A0A1F6DIZ6_9BACT</name>
<dbReference type="STRING" id="1798491.A3C87_00100"/>
<organism evidence="1 2">
    <name type="scientific">Candidatus Kaiserbacteria bacterium RIFCSPHIGHO2_02_FULL_49_34</name>
    <dbReference type="NCBI Taxonomy" id="1798491"/>
    <lineage>
        <taxon>Bacteria</taxon>
        <taxon>Candidatus Kaiseribacteriota</taxon>
    </lineage>
</organism>
<evidence type="ECO:0000313" key="2">
    <source>
        <dbReference type="Proteomes" id="UP000176511"/>
    </source>
</evidence>
<gene>
    <name evidence="1" type="ORF">A3C87_00100</name>
</gene>
<dbReference type="EMBL" id="MFLE01000018">
    <property type="protein sequence ID" value="OGG61375.1"/>
    <property type="molecule type" value="Genomic_DNA"/>
</dbReference>
<accession>A0A1F6DIZ6</accession>